<dbReference type="PANTHER" id="PTHR11601:SF34">
    <property type="entry name" value="CYSTEINE DESULFURASE"/>
    <property type="match status" value="1"/>
</dbReference>
<evidence type="ECO:0000256" key="3">
    <source>
        <dbReference type="ARBA" id="ARBA00012239"/>
    </source>
</evidence>
<dbReference type="GO" id="GO:0051536">
    <property type="term" value="F:iron-sulfur cluster binding"/>
    <property type="evidence" value="ECO:0007669"/>
    <property type="project" value="UniProtKB-KW"/>
</dbReference>
<dbReference type="InterPro" id="IPR015422">
    <property type="entry name" value="PyrdxlP-dep_Trfase_small"/>
</dbReference>
<feature type="domain" description="Aminotransferase class V" evidence="11">
    <location>
        <begin position="2"/>
        <end position="391"/>
    </location>
</feature>
<dbReference type="Pfam" id="PF00266">
    <property type="entry name" value="Aminotran_5"/>
    <property type="match status" value="1"/>
</dbReference>
<dbReference type="Proteomes" id="UP000219452">
    <property type="component" value="Unassembled WGS sequence"/>
</dbReference>
<evidence type="ECO:0000256" key="5">
    <source>
        <dbReference type="ARBA" id="ARBA00022723"/>
    </source>
</evidence>
<keyword evidence="7" id="KW-0408">Iron</keyword>
<dbReference type="AlphaFoldDB" id="A0A286G0C6"/>
<keyword evidence="5" id="KW-0479">Metal-binding</keyword>
<evidence type="ECO:0000256" key="6">
    <source>
        <dbReference type="ARBA" id="ARBA00022898"/>
    </source>
</evidence>
<dbReference type="GO" id="GO:0031071">
    <property type="term" value="F:cysteine desulfurase activity"/>
    <property type="evidence" value="ECO:0007669"/>
    <property type="project" value="UniProtKB-EC"/>
</dbReference>
<dbReference type="InterPro" id="IPR020578">
    <property type="entry name" value="Aminotrans_V_PyrdxlP_BS"/>
</dbReference>
<dbReference type="InterPro" id="IPR015424">
    <property type="entry name" value="PyrdxlP-dep_Trfase"/>
</dbReference>
<sequence>MIYLDNNATTRLDPRALDAMMPFLTDNFANAASTHPFGVGASEAVKQARQQLAELLVCETHELVFTSGATEAINLAIKGVAETYRNQGASRGPGHIITVQTEHKAVLDVCAYLEKRGHDVTYLPVQPARSAGAGLLDLSVLKDALRPDTILVSVMLVNNETGVIQPIEEIARIAHEAGALFMTDATQAVGKLPINVDTSLIDLLAFSGHKFYGPKGVGGLFVRQRRLQGGGYRAGLPSKVKLEALLHGGGHERGLRSGTLNVPGIVGMGKAAELARLEMAGAKETQSKRAGAYETQRIASLLETALLTIPGTRVNGNREHRLYNTTNIYFENCDSDALIMGLEGIAVSNGSACTAASIDPSHVLLAMGLSETEAFCCLRFSLGRFNTEADVVATVAAIKGVVEELRALVG</sequence>
<comment type="cofactor">
    <cofactor evidence="1 10">
        <name>pyridoxal 5'-phosphate</name>
        <dbReference type="ChEBI" id="CHEBI:597326"/>
    </cofactor>
</comment>
<evidence type="ECO:0000256" key="4">
    <source>
        <dbReference type="ARBA" id="ARBA00022679"/>
    </source>
</evidence>
<dbReference type="InterPro" id="IPR016454">
    <property type="entry name" value="Cysteine_dSase"/>
</dbReference>
<gene>
    <name evidence="12" type="ORF">SAMN06269250_2905</name>
</gene>
<dbReference type="PROSITE" id="PS00595">
    <property type="entry name" value="AA_TRANSFER_CLASS_5"/>
    <property type="match status" value="1"/>
</dbReference>
<evidence type="ECO:0000256" key="8">
    <source>
        <dbReference type="ARBA" id="ARBA00023014"/>
    </source>
</evidence>
<evidence type="ECO:0000313" key="13">
    <source>
        <dbReference type="Proteomes" id="UP000219452"/>
    </source>
</evidence>
<comment type="catalytic activity">
    <reaction evidence="9">
        <text>(sulfur carrier)-H + L-cysteine = (sulfur carrier)-SH + L-alanine</text>
        <dbReference type="Rhea" id="RHEA:43892"/>
        <dbReference type="Rhea" id="RHEA-COMP:14737"/>
        <dbReference type="Rhea" id="RHEA-COMP:14739"/>
        <dbReference type="ChEBI" id="CHEBI:29917"/>
        <dbReference type="ChEBI" id="CHEBI:35235"/>
        <dbReference type="ChEBI" id="CHEBI:57972"/>
        <dbReference type="ChEBI" id="CHEBI:64428"/>
        <dbReference type="EC" id="2.8.1.7"/>
    </reaction>
</comment>
<dbReference type="RefSeq" id="WP_097126511.1">
    <property type="nucleotide sequence ID" value="NZ_OCNH01000002.1"/>
</dbReference>
<accession>A0A286G0C6</accession>
<evidence type="ECO:0000256" key="10">
    <source>
        <dbReference type="RuleBase" id="RU004504"/>
    </source>
</evidence>
<evidence type="ECO:0000256" key="7">
    <source>
        <dbReference type="ARBA" id="ARBA00023004"/>
    </source>
</evidence>
<reference evidence="13" key="1">
    <citation type="submission" date="2017-09" db="EMBL/GenBank/DDBJ databases">
        <authorList>
            <person name="Varghese N."/>
            <person name="Submissions S."/>
        </authorList>
    </citation>
    <scope>NUCLEOTIDE SEQUENCE [LARGE SCALE GENOMIC DNA]</scope>
    <source>
        <strain evidence="13">DSM 29961</strain>
    </source>
</reference>
<comment type="similarity">
    <text evidence="2">Belongs to the class-V pyridoxal-phosphate-dependent aminotransferase family. NifS/IscS subfamily.</text>
</comment>
<dbReference type="PIRSF" id="PIRSF005572">
    <property type="entry name" value="NifS"/>
    <property type="match status" value="1"/>
</dbReference>
<dbReference type="InterPro" id="IPR015421">
    <property type="entry name" value="PyrdxlP-dep_Trfase_major"/>
</dbReference>
<evidence type="ECO:0000259" key="11">
    <source>
        <dbReference type="Pfam" id="PF00266"/>
    </source>
</evidence>
<dbReference type="SUPFAM" id="SSF53383">
    <property type="entry name" value="PLP-dependent transferases"/>
    <property type="match status" value="1"/>
</dbReference>
<evidence type="ECO:0000256" key="2">
    <source>
        <dbReference type="ARBA" id="ARBA00006490"/>
    </source>
</evidence>
<dbReference type="GO" id="GO:0046872">
    <property type="term" value="F:metal ion binding"/>
    <property type="evidence" value="ECO:0007669"/>
    <property type="project" value="UniProtKB-KW"/>
</dbReference>
<evidence type="ECO:0000256" key="1">
    <source>
        <dbReference type="ARBA" id="ARBA00001933"/>
    </source>
</evidence>
<dbReference type="PANTHER" id="PTHR11601">
    <property type="entry name" value="CYSTEINE DESULFURYLASE FAMILY MEMBER"/>
    <property type="match status" value="1"/>
</dbReference>
<dbReference type="EMBL" id="OCNH01000002">
    <property type="protein sequence ID" value="SOD88965.1"/>
    <property type="molecule type" value="Genomic_DNA"/>
</dbReference>
<dbReference type="EC" id="2.8.1.7" evidence="3"/>
<keyword evidence="13" id="KW-1185">Reference proteome</keyword>
<keyword evidence="4" id="KW-0808">Transferase</keyword>
<dbReference type="InterPro" id="IPR000192">
    <property type="entry name" value="Aminotrans_V_dom"/>
</dbReference>
<keyword evidence="6" id="KW-0663">Pyridoxal phosphate</keyword>
<name>A0A286G0C6_9BACT</name>
<organism evidence="12 13">
    <name type="scientific">Spirosoma fluviale</name>
    <dbReference type="NCBI Taxonomy" id="1597977"/>
    <lineage>
        <taxon>Bacteria</taxon>
        <taxon>Pseudomonadati</taxon>
        <taxon>Bacteroidota</taxon>
        <taxon>Cytophagia</taxon>
        <taxon>Cytophagales</taxon>
        <taxon>Cytophagaceae</taxon>
        <taxon>Spirosoma</taxon>
    </lineage>
</organism>
<evidence type="ECO:0000313" key="12">
    <source>
        <dbReference type="EMBL" id="SOD88965.1"/>
    </source>
</evidence>
<protein>
    <recommendedName>
        <fullName evidence="3">cysteine desulfurase</fullName>
        <ecNumber evidence="3">2.8.1.7</ecNumber>
    </recommendedName>
</protein>
<proteinExistence type="inferred from homology"/>
<dbReference type="Gene3D" id="3.90.1150.10">
    <property type="entry name" value="Aspartate Aminotransferase, domain 1"/>
    <property type="match status" value="1"/>
</dbReference>
<keyword evidence="8" id="KW-0411">Iron-sulfur</keyword>
<dbReference type="OrthoDB" id="9804366at2"/>
<evidence type="ECO:0000256" key="9">
    <source>
        <dbReference type="ARBA" id="ARBA00050776"/>
    </source>
</evidence>
<dbReference type="Gene3D" id="3.40.640.10">
    <property type="entry name" value="Type I PLP-dependent aspartate aminotransferase-like (Major domain)"/>
    <property type="match status" value="1"/>
</dbReference>